<comment type="caution">
    <text evidence="8">The sequence shown here is derived from an EMBL/GenBank/DDBJ whole genome shotgun (WGS) entry which is preliminary data.</text>
</comment>
<keyword evidence="3 6" id="KW-0812">Transmembrane</keyword>
<dbReference type="PANTHER" id="PTHR38459:SF6">
    <property type="entry name" value="ARABINOGALACTAN BIOSYNTHESIS RECRUITING PROTEIN RV3789"/>
    <property type="match status" value="1"/>
</dbReference>
<keyword evidence="5 6" id="KW-0472">Membrane</keyword>
<feature type="domain" description="GtrA/DPMS transmembrane" evidence="7">
    <location>
        <begin position="19"/>
        <end position="135"/>
    </location>
</feature>
<feature type="transmembrane region" description="Helical" evidence="6">
    <location>
        <begin position="83"/>
        <end position="101"/>
    </location>
</feature>
<dbReference type="Pfam" id="PF04138">
    <property type="entry name" value="GtrA_DPMS_TM"/>
    <property type="match status" value="1"/>
</dbReference>
<feature type="transmembrane region" description="Helical" evidence="6">
    <location>
        <begin position="41"/>
        <end position="63"/>
    </location>
</feature>
<evidence type="ECO:0000313" key="8">
    <source>
        <dbReference type="EMBL" id="MFD1045391.1"/>
    </source>
</evidence>
<comment type="subcellular location">
    <subcellularLocation>
        <location evidence="1">Membrane</location>
        <topology evidence="1">Multi-pass membrane protein</topology>
    </subcellularLocation>
</comment>
<sequence length="139" mass="15006">MTSVEAGARNNGLMAQLIRFVLVGGLSAVVDYGTYQLFYNIGIWADVAKGMSFILGTTTAYLLNRRWTFNNATGGRASAAKFVALYTVTFFVNVGVNALMLRLLGDFPGHLSVAWVIAQAVATAINFVMLRTVVFRASA</sequence>
<evidence type="ECO:0000256" key="2">
    <source>
        <dbReference type="ARBA" id="ARBA00009399"/>
    </source>
</evidence>
<comment type="similarity">
    <text evidence="2">Belongs to the GtrA family.</text>
</comment>
<evidence type="ECO:0000256" key="5">
    <source>
        <dbReference type="ARBA" id="ARBA00023136"/>
    </source>
</evidence>
<evidence type="ECO:0000256" key="1">
    <source>
        <dbReference type="ARBA" id="ARBA00004141"/>
    </source>
</evidence>
<dbReference type="InterPro" id="IPR007267">
    <property type="entry name" value="GtrA_DPMS_TM"/>
</dbReference>
<protein>
    <submittedName>
        <fullName evidence="8">GtrA family protein</fullName>
    </submittedName>
</protein>
<dbReference type="InterPro" id="IPR051401">
    <property type="entry name" value="GtrA_CellWall_Glycosyl"/>
</dbReference>
<accession>A0ABW3M3X4</accession>
<reference evidence="9" key="1">
    <citation type="journal article" date="2019" name="Int. J. Syst. Evol. Microbiol.">
        <title>The Global Catalogue of Microorganisms (GCM) 10K type strain sequencing project: providing services to taxonomists for standard genome sequencing and annotation.</title>
        <authorList>
            <consortium name="The Broad Institute Genomics Platform"/>
            <consortium name="The Broad Institute Genome Sequencing Center for Infectious Disease"/>
            <person name="Wu L."/>
            <person name="Ma J."/>
        </authorList>
    </citation>
    <scope>NUCLEOTIDE SEQUENCE [LARGE SCALE GENOMIC DNA]</scope>
    <source>
        <strain evidence="9">JCM 31486</strain>
    </source>
</reference>
<dbReference type="PANTHER" id="PTHR38459">
    <property type="entry name" value="PROPHAGE BACTOPRENOL-LINKED GLUCOSE TRANSLOCASE HOMOLOG"/>
    <property type="match status" value="1"/>
</dbReference>
<evidence type="ECO:0000256" key="6">
    <source>
        <dbReference type="SAM" id="Phobius"/>
    </source>
</evidence>
<evidence type="ECO:0000313" key="9">
    <source>
        <dbReference type="Proteomes" id="UP001597045"/>
    </source>
</evidence>
<evidence type="ECO:0000256" key="3">
    <source>
        <dbReference type="ARBA" id="ARBA00022692"/>
    </source>
</evidence>
<gene>
    <name evidence="8" type="ORF">ACFQ1S_07210</name>
</gene>
<organism evidence="8 9">
    <name type="scientific">Kibdelosporangium lantanae</name>
    <dbReference type="NCBI Taxonomy" id="1497396"/>
    <lineage>
        <taxon>Bacteria</taxon>
        <taxon>Bacillati</taxon>
        <taxon>Actinomycetota</taxon>
        <taxon>Actinomycetes</taxon>
        <taxon>Pseudonocardiales</taxon>
        <taxon>Pseudonocardiaceae</taxon>
        <taxon>Kibdelosporangium</taxon>
    </lineage>
</organism>
<name>A0ABW3M3X4_9PSEU</name>
<dbReference type="EMBL" id="JBHTIS010000285">
    <property type="protein sequence ID" value="MFD1045391.1"/>
    <property type="molecule type" value="Genomic_DNA"/>
</dbReference>
<feature type="transmembrane region" description="Helical" evidence="6">
    <location>
        <begin position="17"/>
        <end position="35"/>
    </location>
</feature>
<dbReference type="Proteomes" id="UP001597045">
    <property type="component" value="Unassembled WGS sequence"/>
</dbReference>
<evidence type="ECO:0000259" key="7">
    <source>
        <dbReference type="Pfam" id="PF04138"/>
    </source>
</evidence>
<keyword evidence="9" id="KW-1185">Reference proteome</keyword>
<keyword evidence="4 6" id="KW-1133">Transmembrane helix</keyword>
<proteinExistence type="inferred from homology"/>
<evidence type="ECO:0000256" key="4">
    <source>
        <dbReference type="ARBA" id="ARBA00022989"/>
    </source>
</evidence>
<feature type="transmembrane region" description="Helical" evidence="6">
    <location>
        <begin position="113"/>
        <end position="134"/>
    </location>
</feature>